<keyword evidence="4" id="KW-1185">Reference proteome</keyword>
<name>A0ABT6F1P9_9SYNE</name>
<comment type="caution">
    <text evidence="3">The sequence shown here is derived from an EMBL/GenBank/DDBJ whole genome shotgun (WGS) entry which is preliminary data.</text>
</comment>
<reference evidence="3" key="2">
    <citation type="submission" date="2022-01" db="EMBL/GenBank/DDBJ databases">
        <authorList>
            <person name="Zivanovic Y."/>
            <person name="Moreira D."/>
            <person name="Lopez-Garcia P."/>
        </authorList>
    </citation>
    <scope>NUCLEOTIDE SEQUENCE</scope>
    <source>
        <strain evidence="3">G9</strain>
    </source>
</reference>
<dbReference type="Pfam" id="PF02069">
    <property type="entry name" value="Metallothio_Pro"/>
    <property type="match status" value="1"/>
</dbReference>
<keyword evidence="2" id="KW-0480">Metal-thiolate cluster</keyword>
<dbReference type="InterPro" id="IPR017854">
    <property type="entry name" value="Metalthion_dom_sf"/>
</dbReference>
<dbReference type="InterPro" id="IPR000518">
    <property type="entry name" value="Metalthion_fam14_prok"/>
</dbReference>
<reference evidence="3" key="1">
    <citation type="journal article" date="2022" name="Genome Biol. Evol.">
        <title>A New Gene Family Diagnostic for Intracellular Biomineralization of Amorphous Ca Carbonates by Cyanobacteria.</title>
        <authorList>
            <person name="Benzerara K."/>
            <person name="Duprat E."/>
            <person name="Bitard-Feildel T."/>
            <person name="Caumes G."/>
            <person name="Cassier-Chauvat C."/>
            <person name="Chauvat F."/>
            <person name="Dezi M."/>
            <person name="Diop S.I."/>
            <person name="Gaschignard G."/>
            <person name="Gorgen S."/>
            <person name="Gugger M."/>
            <person name="Lopez-Garcia P."/>
            <person name="Millet M."/>
            <person name="Skouri-Panet F."/>
            <person name="Moreira D."/>
            <person name="Callebaut I."/>
        </authorList>
    </citation>
    <scope>NUCLEOTIDE SEQUENCE</scope>
    <source>
        <strain evidence="3">G9</strain>
    </source>
</reference>
<accession>A0ABT6F1P9</accession>
<evidence type="ECO:0000256" key="1">
    <source>
        <dbReference type="ARBA" id="ARBA00022723"/>
    </source>
</evidence>
<dbReference type="RefSeq" id="WP_277867685.1">
    <property type="nucleotide sequence ID" value="NZ_JAKKUT010000005.1"/>
</dbReference>
<protein>
    <submittedName>
        <fullName evidence="3">Metallothionein</fullName>
    </submittedName>
</protein>
<dbReference type="Proteomes" id="UP001154265">
    <property type="component" value="Unassembled WGS sequence"/>
</dbReference>
<keyword evidence="1" id="KW-0479">Metal-binding</keyword>
<gene>
    <name evidence="3" type="ORF">L3556_12570</name>
</gene>
<evidence type="ECO:0000256" key="2">
    <source>
        <dbReference type="ARBA" id="ARBA00022851"/>
    </source>
</evidence>
<evidence type="ECO:0000313" key="3">
    <source>
        <dbReference type="EMBL" id="MDG2991757.1"/>
    </source>
</evidence>
<dbReference type="SUPFAM" id="SSF57868">
    <property type="entry name" value="Metallothionein"/>
    <property type="match status" value="1"/>
</dbReference>
<sequence length="54" mass="5588">MATVTQMKCACPDCLCIVTISEAVMVEGKAYCSEACGKGHPNKESCGHQGCGCC</sequence>
<dbReference type="PRINTS" id="PR00859">
    <property type="entry name" value="MTPROKARYOTE"/>
</dbReference>
<dbReference type="Gene3D" id="2.30.170.10">
    <property type="match status" value="1"/>
</dbReference>
<organism evidence="3 4">
    <name type="scientific">Candidatus Synechococcus calcipolaris G9</name>
    <dbReference type="NCBI Taxonomy" id="1497997"/>
    <lineage>
        <taxon>Bacteria</taxon>
        <taxon>Bacillati</taxon>
        <taxon>Cyanobacteriota</taxon>
        <taxon>Cyanophyceae</taxon>
        <taxon>Synechococcales</taxon>
        <taxon>Synechococcaceae</taxon>
        <taxon>Synechococcus</taxon>
    </lineage>
</organism>
<evidence type="ECO:0000313" key="4">
    <source>
        <dbReference type="Proteomes" id="UP001154265"/>
    </source>
</evidence>
<proteinExistence type="predicted"/>
<dbReference type="EMBL" id="JAKKUT010000005">
    <property type="protein sequence ID" value="MDG2991757.1"/>
    <property type="molecule type" value="Genomic_DNA"/>
</dbReference>